<name>A0A9D7E2R7_9PROT</name>
<organism evidence="1 2">
    <name type="scientific">Candidatus Methylophosphatis roskildensis</name>
    <dbReference type="NCBI Taxonomy" id="2899263"/>
    <lineage>
        <taxon>Bacteria</taxon>
        <taxon>Pseudomonadati</taxon>
        <taxon>Pseudomonadota</taxon>
        <taxon>Betaproteobacteria</taxon>
        <taxon>Nitrosomonadales</taxon>
        <taxon>Sterolibacteriaceae</taxon>
        <taxon>Candidatus Methylophosphatis</taxon>
    </lineage>
</organism>
<gene>
    <name evidence="1" type="ORF">IPH26_08860</name>
</gene>
<comment type="caution">
    <text evidence="1">The sequence shown here is derived from an EMBL/GenBank/DDBJ whole genome shotgun (WGS) entry which is preliminary data.</text>
</comment>
<sequence>MSISVPADWRADLKPNRPRVKLAIYSPPESSADHYIESIYIESEQLKNDDTLERYVEWFKAHMATAPGVSFVSESTVTANGLNGMRVLFRLHAVDRLDVVVMRYFFVGATGTVYMVNAVTLQADLDSWQQKLEEICLSVSYK</sequence>
<evidence type="ECO:0000313" key="1">
    <source>
        <dbReference type="EMBL" id="MBK6973039.1"/>
    </source>
</evidence>
<dbReference type="Gene3D" id="3.40.1000.10">
    <property type="entry name" value="Mog1/PsbP, alpha/beta/alpha sandwich"/>
    <property type="match status" value="1"/>
</dbReference>
<dbReference type="EMBL" id="JADJEV010000003">
    <property type="protein sequence ID" value="MBK6973039.1"/>
    <property type="molecule type" value="Genomic_DNA"/>
</dbReference>
<protein>
    <submittedName>
        <fullName evidence="1">Uncharacterized protein</fullName>
    </submittedName>
</protein>
<reference evidence="1" key="1">
    <citation type="submission" date="2020-10" db="EMBL/GenBank/DDBJ databases">
        <title>Connecting structure to function with the recovery of over 1000 high-quality activated sludge metagenome-assembled genomes encoding full-length rRNA genes using long-read sequencing.</title>
        <authorList>
            <person name="Singleton C.M."/>
            <person name="Petriglieri F."/>
            <person name="Kristensen J.M."/>
            <person name="Kirkegaard R.H."/>
            <person name="Michaelsen T.Y."/>
            <person name="Andersen M.H."/>
            <person name="Karst S.M."/>
            <person name="Dueholm M.S."/>
            <person name="Nielsen P.H."/>
            <person name="Albertsen M."/>
        </authorList>
    </citation>
    <scope>NUCLEOTIDE SEQUENCE</scope>
    <source>
        <strain evidence="1">Bjer_18-Q3-R1-45_BAT3C.347</strain>
    </source>
</reference>
<dbReference type="AlphaFoldDB" id="A0A9D7E2R7"/>
<accession>A0A9D7E2R7</accession>
<evidence type="ECO:0000313" key="2">
    <source>
        <dbReference type="Proteomes" id="UP000807785"/>
    </source>
</evidence>
<dbReference type="Proteomes" id="UP000807785">
    <property type="component" value="Unassembled WGS sequence"/>
</dbReference>
<proteinExistence type="predicted"/>